<dbReference type="OrthoDB" id="10029558at2759"/>
<evidence type="ECO:0000313" key="1">
    <source>
        <dbReference type="EMBL" id="GCB81301.1"/>
    </source>
</evidence>
<dbReference type="STRING" id="75743.A0A401Q7G1"/>
<reference evidence="1 2" key="1">
    <citation type="journal article" date="2018" name="Nat. Ecol. Evol.">
        <title>Shark genomes provide insights into elasmobranch evolution and the origin of vertebrates.</title>
        <authorList>
            <person name="Hara Y"/>
            <person name="Yamaguchi K"/>
            <person name="Onimaru K"/>
            <person name="Kadota M"/>
            <person name="Koyanagi M"/>
            <person name="Keeley SD"/>
            <person name="Tatsumi K"/>
            <person name="Tanaka K"/>
            <person name="Motone F"/>
            <person name="Kageyama Y"/>
            <person name="Nozu R"/>
            <person name="Adachi N"/>
            <person name="Nishimura O"/>
            <person name="Nakagawa R"/>
            <person name="Tanegashima C"/>
            <person name="Kiyatake I"/>
            <person name="Matsumoto R"/>
            <person name="Murakumo K"/>
            <person name="Nishida K"/>
            <person name="Terakita A"/>
            <person name="Kuratani S"/>
            <person name="Sato K"/>
            <person name="Hyodo S Kuraku.S."/>
        </authorList>
    </citation>
    <scope>NUCLEOTIDE SEQUENCE [LARGE SCALE GENOMIC DNA]</scope>
</reference>
<gene>
    <name evidence="1" type="ORF">scyTo_0022487</name>
</gene>
<dbReference type="Proteomes" id="UP000288216">
    <property type="component" value="Unassembled WGS sequence"/>
</dbReference>
<feature type="non-terminal residue" evidence="1">
    <location>
        <position position="1"/>
    </location>
</feature>
<protein>
    <submittedName>
        <fullName evidence="1">Uncharacterized protein</fullName>
    </submittedName>
</protein>
<comment type="caution">
    <text evidence="1">The sequence shown here is derived from an EMBL/GenBank/DDBJ whole genome shotgun (WGS) entry which is preliminary data.</text>
</comment>
<evidence type="ECO:0000313" key="2">
    <source>
        <dbReference type="Proteomes" id="UP000288216"/>
    </source>
</evidence>
<dbReference type="EMBL" id="BFAA01022727">
    <property type="protein sequence ID" value="GCB81301.1"/>
    <property type="molecule type" value="Genomic_DNA"/>
</dbReference>
<dbReference type="AlphaFoldDB" id="A0A401Q7G1"/>
<name>A0A401Q7G1_SCYTO</name>
<proteinExistence type="predicted"/>
<keyword evidence="2" id="KW-1185">Reference proteome</keyword>
<feature type="non-terminal residue" evidence="1">
    <location>
        <position position="191"/>
    </location>
</feature>
<accession>A0A401Q7G1</accession>
<organism evidence="1 2">
    <name type="scientific">Scyliorhinus torazame</name>
    <name type="common">Cloudy catshark</name>
    <name type="synonym">Catulus torazame</name>
    <dbReference type="NCBI Taxonomy" id="75743"/>
    <lineage>
        <taxon>Eukaryota</taxon>
        <taxon>Metazoa</taxon>
        <taxon>Chordata</taxon>
        <taxon>Craniata</taxon>
        <taxon>Vertebrata</taxon>
        <taxon>Chondrichthyes</taxon>
        <taxon>Elasmobranchii</taxon>
        <taxon>Galeomorphii</taxon>
        <taxon>Galeoidea</taxon>
        <taxon>Carcharhiniformes</taxon>
        <taxon>Scyliorhinidae</taxon>
        <taxon>Scyliorhinus</taxon>
    </lineage>
</organism>
<sequence>VLDSDRRLPQSRPETAFPFPELDFADLNLSFRSLCHSVALSGHAGSGNVPMESGTPLHTPVLSCSPLLRSSFSTPRSPAQPISQGREIQNQVLETPREATSSTGPGVLPLDWLATVDSVRAGLEIASHIEWTEMDLSQFPGTGETFLSGNDKSFERGQFRDLCGWLDGVFQARGIIADQASGPSKQAGRGD</sequence>